<reference evidence="1" key="1">
    <citation type="submission" date="2021-06" db="EMBL/GenBank/DDBJ databases">
        <authorList>
            <person name="Hodson N. C."/>
            <person name="Mongue J. A."/>
            <person name="Jaron S. K."/>
        </authorList>
    </citation>
    <scope>NUCLEOTIDE SEQUENCE</scope>
</reference>
<organism evidence="1 2">
    <name type="scientific">Allacma fusca</name>
    <dbReference type="NCBI Taxonomy" id="39272"/>
    <lineage>
        <taxon>Eukaryota</taxon>
        <taxon>Metazoa</taxon>
        <taxon>Ecdysozoa</taxon>
        <taxon>Arthropoda</taxon>
        <taxon>Hexapoda</taxon>
        <taxon>Collembola</taxon>
        <taxon>Symphypleona</taxon>
        <taxon>Sminthuridae</taxon>
        <taxon>Allacma</taxon>
    </lineage>
</organism>
<keyword evidence="2" id="KW-1185">Reference proteome</keyword>
<sequence length="16" mass="1873">TGRDEADQREFFITST</sequence>
<proteinExistence type="predicted"/>
<dbReference type="AlphaFoldDB" id="A0A8J2KQ68"/>
<gene>
    <name evidence="1" type="ORF">AFUS01_LOCUS18296</name>
</gene>
<accession>A0A8J2KQ68</accession>
<evidence type="ECO:0000313" key="2">
    <source>
        <dbReference type="Proteomes" id="UP000708208"/>
    </source>
</evidence>
<feature type="non-terminal residue" evidence="1">
    <location>
        <position position="1"/>
    </location>
</feature>
<dbReference type="EMBL" id="CAJVCH010181098">
    <property type="protein sequence ID" value="CAG7729596.1"/>
    <property type="molecule type" value="Genomic_DNA"/>
</dbReference>
<dbReference type="Proteomes" id="UP000708208">
    <property type="component" value="Unassembled WGS sequence"/>
</dbReference>
<comment type="caution">
    <text evidence="1">The sequence shown here is derived from an EMBL/GenBank/DDBJ whole genome shotgun (WGS) entry which is preliminary data.</text>
</comment>
<name>A0A8J2KQ68_9HEXA</name>
<protein>
    <submittedName>
        <fullName evidence="1">Uncharacterized protein</fullName>
    </submittedName>
</protein>
<evidence type="ECO:0000313" key="1">
    <source>
        <dbReference type="EMBL" id="CAG7729596.1"/>
    </source>
</evidence>